<evidence type="ECO:0000313" key="2">
    <source>
        <dbReference type="EnsemblPlants" id="LPERR03G20810.1"/>
    </source>
</evidence>
<dbReference type="EnsemblPlants" id="LPERR03G20810.1">
    <property type="protein sequence ID" value="LPERR03G20810.1"/>
    <property type="gene ID" value="LPERR03G20810"/>
</dbReference>
<dbReference type="HOGENOM" id="CLU_1099872_0_0_1"/>
<feature type="compositionally biased region" description="Polar residues" evidence="1">
    <location>
        <begin position="62"/>
        <end position="83"/>
    </location>
</feature>
<accession>A0A0D9VW42</accession>
<feature type="region of interest" description="Disordered" evidence="1">
    <location>
        <begin position="29"/>
        <end position="89"/>
    </location>
</feature>
<dbReference type="AlphaFoldDB" id="A0A0D9VW42"/>
<feature type="region of interest" description="Disordered" evidence="1">
    <location>
        <begin position="215"/>
        <end position="253"/>
    </location>
</feature>
<reference evidence="2" key="3">
    <citation type="submission" date="2015-04" db="UniProtKB">
        <authorList>
            <consortium name="EnsemblPlants"/>
        </authorList>
    </citation>
    <scope>IDENTIFICATION</scope>
</reference>
<feature type="compositionally biased region" description="Low complexity" evidence="1">
    <location>
        <begin position="29"/>
        <end position="60"/>
    </location>
</feature>
<proteinExistence type="predicted"/>
<reference evidence="3" key="2">
    <citation type="submission" date="2013-12" db="EMBL/GenBank/DDBJ databases">
        <authorList>
            <person name="Yu Y."/>
            <person name="Lee S."/>
            <person name="de Baynast K."/>
            <person name="Wissotski M."/>
            <person name="Liu L."/>
            <person name="Talag J."/>
            <person name="Goicoechea J."/>
            <person name="Angelova A."/>
            <person name="Jetty R."/>
            <person name="Kudrna D."/>
            <person name="Golser W."/>
            <person name="Rivera L."/>
            <person name="Zhang J."/>
            <person name="Wing R."/>
        </authorList>
    </citation>
    <scope>NUCLEOTIDE SEQUENCE</scope>
</reference>
<name>A0A0D9VW42_9ORYZ</name>
<keyword evidence="3" id="KW-1185">Reference proteome</keyword>
<evidence type="ECO:0000256" key="1">
    <source>
        <dbReference type="SAM" id="MobiDB-lite"/>
    </source>
</evidence>
<feature type="compositionally biased region" description="Basic and acidic residues" evidence="1">
    <location>
        <begin position="226"/>
        <end position="236"/>
    </location>
</feature>
<sequence>MNAEAASEAANGAKNLAAETQNLAAQAHANAEAAANAAQANSEAAANAAQNNANAAAEASNRSEQMARTANLNAQASGDSATEAQEMARGAREAMIAACAEASSSETRINEKLTKQAEAMLEALAWSAEQVSSSATLATGAADAIQDMLSRLREIEGGEETVLGSLAARLGRLADEFGNRAGYTRTIADQSLMALEGIQSALSEAMQHSNLIDLSPEATTEPQDAEEQHPTEELQPRPRTQSCRYFGGPWINK</sequence>
<organism evidence="2 3">
    <name type="scientific">Leersia perrieri</name>
    <dbReference type="NCBI Taxonomy" id="77586"/>
    <lineage>
        <taxon>Eukaryota</taxon>
        <taxon>Viridiplantae</taxon>
        <taxon>Streptophyta</taxon>
        <taxon>Embryophyta</taxon>
        <taxon>Tracheophyta</taxon>
        <taxon>Spermatophyta</taxon>
        <taxon>Magnoliopsida</taxon>
        <taxon>Liliopsida</taxon>
        <taxon>Poales</taxon>
        <taxon>Poaceae</taxon>
        <taxon>BOP clade</taxon>
        <taxon>Oryzoideae</taxon>
        <taxon>Oryzeae</taxon>
        <taxon>Oryzinae</taxon>
        <taxon>Leersia</taxon>
    </lineage>
</organism>
<dbReference type="Gramene" id="LPERR03G20810.1">
    <property type="protein sequence ID" value="LPERR03G20810.1"/>
    <property type="gene ID" value="LPERR03G20810"/>
</dbReference>
<evidence type="ECO:0000313" key="3">
    <source>
        <dbReference type="Proteomes" id="UP000032180"/>
    </source>
</evidence>
<protein>
    <submittedName>
        <fullName evidence="2">Uncharacterized protein</fullName>
    </submittedName>
</protein>
<dbReference type="Proteomes" id="UP000032180">
    <property type="component" value="Chromosome 3"/>
</dbReference>
<reference evidence="2 3" key="1">
    <citation type="submission" date="2012-08" db="EMBL/GenBank/DDBJ databases">
        <title>Oryza genome evolution.</title>
        <authorList>
            <person name="Wing R.A."/>
        </authorList>
    </citation>
    <scope>NUCLEOTIDE SEQUENCE</scope>
</reference>